<feature type="domain" description="Thiamine pyrophosphate enzyme central" evidence="12">
    <location>
        <begin position="202"/>
        <end position="337"/>
    </location>
</feature>
<evidence type="ECO:0000256" key="8">
    <source>
        <dbReference type="ARBA" id="ARBA00022842"/>
    </source>
</evidence>
<evidence type="ECO:0000256" key="1">
    <source>
        <dbReference type="ARBA" id="ARBA00004974"/>
    </source>
</evidence>
<dbReference type="UniPathway" id="UPA00049">
    <property type="reaction ID" value="UER00059"/>
</dbReference>
<comment type="catalytic activity">
    <reaction evidence="11">
        <text>2 pyruvate + H(+) = (2S)-2-acetolactate + CO2</text>
        <dbReference type="Rhea" id="RHEA:25249"/>
        <dbReference type="ChEBI" id="CHEBI:15361"/>
        <dbReference type="ChEBI" id="CHEBI:15378"/>
        <dbReference type="ChEBI" id="CHEBI:16526"/>
        <dbReference type="ChEBI" id="CHEBI:58476"/>
        <dbReference type="EC" id="2.2.1.6"/>
    </reaction>
</comment>
<evidence type="ECO:0000256" key="6">
    <source>
        <dbReference type="ARBA" id="ARBA00022679"/>
    </source>
</evidence>
<dbReference type="GO" id="GO:0000287">
    <property type="term" value="F:magnesium ion binding"/>
    <property type="evidence" value="ECO:0007669"/>
    <property type="project" value="UniProtKB-UniRule"/>
</dbReference>
<comment type="cofactor">
    <cofactor evidence="11">
        <name>thiamine diphosphate</name>
        <dbReference type="ChEBI" id="CHEBI:58937"/>
    </cofactor>
    <text evidence="11">Binds 1 thiamine pyrophosphate per subunit.</text>
</comment>
<comment type="pathway">
    <text evidence="1 11">Amino-acid biosynthesis; L-isoleucine biosynthesis; L-isoleucine from 2-oxobutanoate: step 1/4.</text>
</comment>
<dbReference type="HOGENOM" id="CLU_013748_1_2_0"/>
<keyword evidence="8 11" id="KW-0460">Magnesium</keyword>
<dbReference type="GO" id="GO:0005948">
    <property type="term" value="C:acetolactate synthase complex"/>
    <property type="evidence" value="ECO:0007669"/>
    <property type="project" value="TreeGrafter"/>
</dbReference>
<evidence type="ECO:0000313" key="16">
    <source>
        <dbReference type="Proteomes" id="UP000006875"/>
    </source>
</evidence>
<dbReference type="SUPFAM" id="SSF52467">
    <property type="entry name" value="DHS-like NAD/FAD-binding domain"/>
    <property type="match status" value="1"/>
</dbReference>
<dbReference type="FunFam" id="3.40.50.1220:FF:000008">
    <property type="entry name" value="Acetolactate synthase"/>
    <property type="match status" value="1"/>
</dbReference>
<evidence type="ECO:0000256" key="10">
    <source>
        <dbReference type="ARBA" id="ARBA00023304"/>
    </source>
</evidence>
<evidence type="ECO:0000259" key="14">
    <source>
        <dbReference type="Pfam" id="PF02776"/>
    </source>
</evidence>
<evidence type="ECO:0000256" key="11">
    <source>
        <dbReference type="RuleBase" id="RU003591"/>
    </source>
</evidence>
<accession>E3HDQ7</accession>
<dbReference type="KEGG" id="ipo:Ilyop_2484"/>
<sequence>MSYKSFLKGSRIVLEVLKRMGVKDIFGYPGGAVIPIYDAFYDFEGIKHYLARHEQGATHAADGYARTTGKTGVCIATSGPGATNTVTGIMTAYMDSVPLLVITGQVPTSFLGRDSFQESDILGITSPITKHNYLVKDIEELPGILKEAYALTKKGRPGPVLVDIPKDIQMQEISMERFEELFSIHCEYVGNKYPKKYTSKEINSAVNLIKNANHPVFIIGGGVMNAGAAEETQKLLSKINAPSVATLMGLGGVPHNFPGHMGMIGMHGKVWANRCVNEADLVISLGMRFDDRIVGDPEKFAPHAKKIHVDIDAAEINKNVKIDLPLIGDAKDVLEDLLNAGIEADFSDWMEKCESYILDEDSLGDCLNQVSTIKYLGDILPDTSIVVTDVGQHQMFTAQHFKFKQPLSFCTSGGAGTMGYGLPAAIGAQVGNPDKRVISIIGDGGFQMNQQELIMLRQYNLPVKIFILNNGTLGMVRQWQELFNQKRYSEVILDVNPDFVKLAEANGLRGVRVNSVEELKQIEGMINDDQPLLVDVVVPRDCNVYPIIPAGKSFSETIIGE</sequence>
<comment type="pathway">
    <text evidence="2 11">Amino-acid biosynthesis; L-valine biosynthesis; L-valine from pyruvate: step 1/4.</text>
</comment>
<dbReference type="InterPro" id="IPR045229">
    <property type="entry name" value="TPP_enz"/>
</dbReference>
<dbReference type="InterPro" id="IPR029061">
    <property type="entry name" value="THDP-binding"/>
</dbReference>
<dbReference type="NCBIfam" id="TIGR00118">
    <property type="entry name" value="acolac_lg"/>
    <property type="match status" value="1"/>
</dbReference>
<dbReference type="Proteomes" id="UP000006875">
    <property type="component" value="Plasmid pILYOP01"/>
</dbReference>
<dbReference type="FunFam" id="3.40.50.970:FF:000007">
    <property type="entry name" value="Acetolactate synthase"/>
    <property type="match status" value="1"/>
</dbReference>
<evidence type="ECO:0000313" key="15">
    <source>
        <dbReference type="EMBL" id="ADO84243.1"/>
    </source>
</evidence>
<keyword evidence="7 11" id="KW-0479">Metal-binding</keyword>
<proteinExistence type="inferred from homology"/>
<evidence type="ECO:0000256" key="4">
    <source>
        <dbReference type="ARBA" id="ARBA00013145"/>
    </source>
</evidence>
<dbReference type="EMBL" id="CP002282">
    <property type="protein sequence ID" value="ADO84243.1"/>
    <property type="molecule type" value="Genomic_DNA"/>
</dbReference>
<dbReference type="GO" id="GO:0050660">
    <property type="term" value="F:flavin adenine dinucleotide binding"/>
    <property type="evidence" value="ECO:0007669"/>
    <property type="project" value="InterPro"/>
</dbReference>
<dbReference type="Gene3D" id="3.40.50.970">
    <property type="match status" value="2"/>
</dbReference>
<reference evidence="15 16" key="1">
    <citation type="journal article" date="2010" name="Stand. Genomic Sci.">
        <title>Complete genome sequence of Ilyobacter polytropus type strain (CuHbu1).</title>
        <authorList>
            <person name="Sikorski J."/>
            <person name="Chertkov O."/>
            <person name="Lapidus A."/>
            <person name="Nolan M."/>
            <person name="Lucas S."/>
            <person name="Del Rio T.G."/>
            <person name="Tice H."/>
            <person name="Cheng J.F."/>
            <person name="Tapia R."/>
            <person name="Han C."/>
            <person name="Goodwin L."/>
            <person name="Pitluck S."/>
            <person name="Liolios K."/>
            <person name="Ivanova N."/>
            <person name="Mavromatis K."/>
            <person name="Mikhailova N."/>
            <person name="Pati A."/>
            <person name="Chen A."/>
            <person name="Palaniappan K."/>
            <person name="Land M."/>
            <person name="Hauser L."/>
            <person name="Chang Y.J."/>
            <person name="Jeffries C.D."/>
            <person name="Brambilla E."/>
            <person name="Yasawong M."/>
            <person name="Rohde M."/>
            <person name="Pukall R."/>
            <person name="Spring S."/>
            <person name="Goker M."/>
            <person name="Woyke T."/>
            <person name="Bristow J."/>
            <person name="Eisen J.A."/>
            <person name="Markowitz V."/>
            <person name="Hugenholtz P."/>
            <person name="Kyrpides N.C."/>
            <person name="Klenk H.P."/>
        </authorList>
    </citation>
    <scope>NUCLEOTIDE SEQUENCE [LARGE SCALE GENOMIC DNA]</scope>
    <source>
        <strain evidence="16">ATCC 51220 / DSM 2926 / LMG 16218 / CuHBu1</strain>
        <plasmid evidence="16">pILYOP01</plasmid>
    </source>
</reference>
<evidence type="ECO:0000256" key="5">
    <source>
        <dbReference type="ARBA" id="ARBA00022605"/>
    </source>
</evidence>
<keyword evidence="16" id="KW-1185">Reference proteome</keyword>
<dbReference type="PANTHER" id="PTHR18968">
    <property type="entry name" value="THIAMINE PYROPHOSPHATE ENZYMES"/>
    <property type="match status" value="1"/>
</dbReference>
<dbReference type="AlphaFoldDB" id="E3HDQ7"/>
<keyword evidence="10 11" id="KW-0100">Branched-chain amino acid biosynthesis</keyword>
<feature type="domain" description="Thiamine pyrophosphate enzyme N-terminal TPP-binding" evidence="14">
    <location>
        <begin position="8"/>
        <end position="122"/>
    </location>
</feature>
<feature type="domain" description="Thiamine pyrophosphate enzyme TPP-binding" evidence="13">
    <location>
        <begin position="389"/>
        <end position="536"/>
    </location>
</feature>
<keyword evidence="5 11" id="KW-0028">Amino-acid biosynthesis</keyword>
<geneLocation type="plasmid" evidence="15 16">
    <name>pILYOP01</name>
</geneLocation>
<dbReference type="Pfam" id="PF02775">
    <property type="entry name" value="TPP_enzyme_C"/>
    <property type="match status" value="1"/>
</dbReference>
<comment type="cofactor">
    <cofactor evidence="11">
        <name>Mg(2+)</name>
        <dbReference type="ChEBI" id="CHEBI:18420"/>
    </cofactor>
    <text evidence="11">Binds 1 Mg(2+) ion per subunit.</text>
</comment>
<evidence type="ECO:0000256" key="3">
    <source>
        <dbReference type="ARBA" id="ARBA00007812"/>
    </source>
</evidence>
<keyword evidence="15" id="KW-0614">Plasmid</keyword>
<dbReference type="RefSeq" id="WP_013388902.1">
    <property type="nucleotide sequence ID" value="NC_014633.1"/>
</dbReference>
<dbReference type="CDD" id="cd07035">
    <property type="entry name" value="TPP_PYR_POX_like"/>
    <property type="match status" value="1"/>
</dbReference>
<dbReference type="SUPFAM" id="SSF52518">
    <property type="entry name" value="Thiamin diphosphate-binding fold (THDP-binding)"/>
    <property type="match status" value="2"/>
</dbReference>
<dbReference type="UniPathway" id="UPA00047">
    <property type="reaction ID" value="UER00055"/>
</dbReference>
<comment type="similarity">
    <text evidence="3 11">Belongs to the TPP enzyme family.</text>
</comment>
<dbReference type="OrthoDB" id="4494979at2"/>
<organism evidence="15 16">
    <name type="scientific">Ilyobacter polytropus (strain ATCC 51220 / DSM 2926 / LMG 16218 / CuHBu1)</name>
    <dbReference type="NCBI Taxonomy" id="572544"/>
    <lineage>
        <taxon>Bacteria</taxon>
        <taxon>Fusobacteriati</taxon>
        <taxon>Fusobacteriota</taxon>
        <taxon>Fusobacteriia</taxon>
        <taxon>Fusobacteriales</taxon>
        <taxon>Fusobacteriaceae</taxon>
        <taxon>Ilyobacter</taxon>
    </lineage>
</organism>
<dbReference type="CDD" id="cd02015">
    <property type="entry name" value="TPP_AHAS"/>
    <property type="match status" value="1"/>
</dbReference>
<keyword evidence="9 11" id="KW-0786">Thiamine pyrophosphate</keyword>
<name>E3HDQ7_ILYPC</name>
<gene>
    <name evidence="15" type="ordered locus">Ilyop_2484</name>
</gene>
<dbReference type="InterPro" id="IPR029035">
    <property type="entry name" value="DHS-like_NAD/FAD-binding_dom"/>
</dbReference>
<keyword evidence="6 11" id="KW-0808">Transferase</keyword>
<dbReference type="GO" id="GO:0030976">
    <property type="term" value="F:thiamine pyrophosphate binding"/>
    <property type="evidence" value="ECO:0007669"/>
    <property type="project" value="UniProtKB-UniRule"/>
</dbReference>
<evidence type="ECO:0000256" key="9">
    <source>
        <dbReference type="ARBA" id="ARBA00023052"/>
    </source>
</evidence>
<dbReference type="Pfam" id="PF00205">
    <property type="entry name" value="TPP_enzyme_M"/>
    <property type="match status" value="1"/>
</dbReference>
<dbReference type="Pfam" id="PF02776">
    <property type="entry name" value="TPP_enzyme_N"/>
    <property type="match status" value="1"/>
</dbReference>
<dbReference type="PROSITE" id="PS00187">
    <property type="entry name" value="TPP_ENZYMES"/>
    <property type="match status" value="1"/>
</dbReference>
<dbReference type="GO" id="GO:0009099">
    <property type="term" value="P:L-valine biosynthetic process"/>
    <property type="evidence" value="ECO:0007669"/>
    <property type="project" value="UniProtKB-UniPathway"/>
</dbReference>
<dbReference type="PANTHER" id="PTHR18968:SF13">
    <property type="entry name" value="ACETOLACTATE SYNTHASE CATALYTIC SUBUNIT, MITOCHONDRIAL"/>
    <property type="match status" value="1"/>
</dbReference>
<dbReference type="GO" id="GO:0009097">
    <property type="term" value="P:isoleucine biosynthetic process"/>
    <property type="evidence" value="ECO:0007669"/>
    <property type="project" value="UniProtKB-UniPathway"/>
</dbReference>
<dbReference type="InterPro" id="IPR039368">
    <property type="entry name" value="AHAS_TPP"/>
</dbReference>
<evidence type="ECO:0000256" key="2">
    <source>
        <dbReference type="ARBA" id="ARBA00005025"/>
    </source>
</evidence>
<evidence type="ECO:0000259" key="12">
    <source>
        <dbReference type="Pfam" id="PF00205"/>
    </source>
</evidence>
<protein>
    <recommendedName>
        <fullName evidence="4 11">Acetolactate synthase</fullName>
        <ecNumber evidence="4 11">2.2.1.6</ecNumber>
    </recommendedName>
</protein>
<dbReference type="InterPro" id="IPR012846">
    <property type="entry name" value="Acetolactate_synth_lsu"/>
</dbReference>
<evidence type="ECO:0000259" key="13">
    <source>
        <dbReference type="Pfam" id="PF02775"/>
    </source>
</evidence>
<dbReference type="EC" id="2.2.1.6" evidence="4 11"/>
<dbReference type="InterPro" id="IPR011766">
    <property type="entry name" value="TPP_enzyme_TPP-bd"/>
</dbReference>
<dbReference type="InterPro" id="IPR012000">
    <property type="entry name" value="Thiamin_PyroP_enz_cen_dom"/>
</dbReference>
<dbReference type="GO" id="GO:0003984">
    <property type="term" value="F:acetolactate synthase activity"/>
    <property type="evidence" value="ECO:0007669"/>
    <property type="project" value="UniProtKB-EC"/>
</dbReference>
<dbReference type="Gene3D" id="3.40.50.1220">
    <property type="entry name" value="TPP-binding domain"/>
    <property type="match status" value="1"/>
</dbReference>
<evidence type="ECO:0000256" key="7">
    <source>
        <dbReference type="ARBA" id="ARBA00022723"/>
    </source>
</evidence>
<dbReference type="InterPro" id="IPR012001">
    <property type="entry name" value="Thiamin_PyroP_enz_TPP-bd_dom"/>
</dbReference>
<dbReference type="InterPro" id="IPR000399">
    <property type="entry name" value="TPP-bd_CS"/>
</dbReference>